<accession>A0ABS7Z2F7</accession>
<dbReference type="InterPro" id="IPR023996">
    <property type="entry name" value="TonB-dep_OMP_SusC/RagA"/>
</dbReference>
<gene>
    <name evidence="13" type="ORF">IPZ78_04110</name>
</gene>
<dbReference type="Proteomes" id="UP001165302">
    <property type="component" value="Unassembled WGS sequence"/>
</dbReference>
<organism evidence="13 14">
    <name type="scientific">Sphingobacterium bovistauri</name>
    <dbReference type="NCBI Taxonomy" id="2781959"/>
    <lineage>
        <taxon>Bacteria</taxon>
        <taxon>Pseudomonadati</taxon>
        <taxon>Bacteroidota</taxon>
        <taxon>Sphingobacteriia</taxon>
        <taxon>Sphingobacteriales</taxon>
        <taxon>Sphingobacteriaceae</taxon>
        <taxon>Sphingobacterium</taxon>
    </lineage>
</organism>
<evidence type="ECO:0000256" key="1">
    <source>
        <dbReference type="ARBA" id="ARBA00004571"/>
    </source>
</evidence>
<dbReference type="PROSITE" id="PS52016">
    <property type="entry name" value="TONB_DEPENDENT_REC_3"/>
    <property type="match status" value="1"/>
</dbReference>
<dbReference type="InterPro" id="IPR012910">
    <property type="entry name" value="Plug_dom"/>
</dbReference>
<evidence type="ECO:0000313" key="14">
    <source>
        <dbReference type="Proteomes" id="UP001165302"/>
    </source>
</evidence>
<evidence type="ECO:0000256" key="2">
    <source>
        <dbReference type="ARBA" id="ARBA00022448"/>
    </source>
</evidence>
<evidence type="ECO:0000256" key="10">
    <source>
        <dbReference type="SAM" id="SignalP"/>
    </source>
</evidence>
<dbReference type="InterPro" id="IPR000531">
    <property type="entry name" value="Beta-barrel_TonB"/>
</dbReference>
<evidence type="ECO:0000256" key="3">
    <source>
        <dbReference type="ARBA" id="ARBA00022452"/>
    </source>
</evidence>
<dbReference type="SUPFAM" id="SSF49464">
    <property type="entry name" value="Carboxypeptidase regulatory domain-like"/>
    <property type="match status" value="1"/>
</dbReference>
<comment type="caution">
    <text evidence="13">The sequence shown here is derived from an EMBL/GenBank/DDBJ whole genome shotgun (WGS) entry which is preliminary data.</text>
</comment>
<dbReference type="SUPFAM" id="SSF56935">
    <property type="entry name" value="Porins"/>
    <property type="match status" value="1"/>
</dbReference>
<name>A0ABS7Z2F7_9SPHI</name>
<keyword evidence="2 8" id="KW-0813">Transport</keyword>
<reference evidence="13" key="1">
    <citation type="submission" date="2020-10" db="EMBL/GenBank/DDBJ databases">
        <authorList>
            <person name="Lu T."/>
            <person name="Wang Q."/>
            <person name="Han X."/>
        </authorList>
    </citation>
    <scope>NUCLEOTIDE SEQUENCE</scope>
    <source>
        <strain evidence="13">WQ 366</strain>
    </source>
</reference>
<evidence type="ECO:0000259" key="11">
    <source>
        <dbReference type="Pfam" id="PF00593"/>
    </source>
</evidence>
<keyword evidence="7 8" id="KW-0998">Cell outer membrane</keyword>
<evidence type="ECO:0000256" key="8">
    <source>
        <dbReference type="PROSITE-ProRule" id="PRU01360"/>
    </source>
</evidence>
<sequence>MKQKLLSTMFAVACIASSSYAQERQVSGKVTSAEGTPIGGVSISVVGTTIATQTDASGSFTLIVSPGATLSASFIGYDSQRVSVGNASVISIVLESEDTALEEVVVTAYGTQTKESIAGSISTLKAKDLEQIQSANVVQSLAGKVGGVQIKSTTGQPGASATVRFRGLGSISSSNEPLYVVDGVPFNGDIASISSQDIEEMSFLKDASANALYGSRGANGVIIITTKKGKRKDVVDINFESRAGYNSRATKDYAFIEDPSEYYQLRWQRLRLGGLVSGNSDLDSRNDATNGLVKDLGINIFNVANNQIVDPTSGAINPDAKVMYQDKWSDYLFDNSIRHEHSLNIGYGNDKVSTFLSGSYLNDEGYVVNSGFDRIAARANVEFRPYEFIKVGANVNFAGTKAKDPQAGKDSGTYSNLFSWSRSVAPIYPIFARDAQGNIIRNADGREMYDWGKGETINPDGSASSRPYSTNMNPYGTTLLNIQNNDNKNVSLRGYASFDFLKYFNFTYNLGYDYQSGNRFRYVTGEGGDGFAYGGTITNALTNSQTLTNQQLLNFNKSFGLHTLGVMVGHETSDYSNKMLSGSKTNIVIPDEVFISNASKFSSLNGYEDLYKVEGFLSKVNYNYSNRYFVNASFRRDGSSVFHPEHRWGNFYGLGAAWNVSNEDFMSNIEEISNLKIKASYGEQGNDNLFYPGYVSMDHRSHFGFGRNYTPYMDQYEITADADGNPSIRQVYTGTKDLKWEVSKNFNTGFELGLFNNRLNVDAEFFIRKVSDMLYNFPQAPSSGIPAISKNIGDMKNTGLEIAISGDVVRTDDWNVNLWANATHYKNKITRLPQPFVSSIFRFVEGQSAYTYYMREFAGVDDASGLGSWFVGETDAISSLSTGEKTTTQTHSAATQFLSDKTAHPDVYGGFGFDVAYKKLSFNAGFAYQLGGYVYDNVYQGFFGEGTGMGSSGANYHKDVYNTWTPENPTASMPVLSSVDKTQYGTSDMFLISANYLSLENVGVNYDLTNSTFERIGIKNARLSLMGNNLFMLSKRQGLDPRMMQLGGASNNGLSLNSYSLLRSVSLGLNIKF</sequence>
<dbReference type="Pfam" id="PF07715">
    <property type="entry name" value="Plug"/>
    <property type="match status" value="1"/>
</dbReference>
<dbReference type="NCBIfam" id="TIGR04056">
    <property type="entry name" value="OMP_RagA_SusC"/>
    <property type="match status" value="1"/>
</dbReference>
<dbReference type="Gene3D" id="2.60.40.1120">
    <property type="entry name" value="Carboxypeptidase-like, regulatory domain"/>
    <property type="match status" value="1"/>
</dbReference>
<keyword evidence="10" id="KW-0732">Signal</keyword>
<keyword evidence="3 8" id="KW-1134">Transmembrane beta strand</keyword>
<evidence type="ECO:0000256" key="5">
    <source>
        <dbReference type="ARBA" id="ARBA00023077"/>
    </source>
</evidence>
<dbReference type="InterPro" id="IPR008969">
    <property type="entry name" value="CarboxyPept-like_regulatory"/>
</dbReference>
<keyword evidence="5 9" id="KW-0798">TonB box</keyword>
<dbReference type="Gene3D" id="2.170.130.10">
    <property type="entry name" value="TonB-dependent receptor, plug domain"/>
    <property type="match status" value="1"/>
</dbReference>
<feature type="chain" id="PRO_5047488609" evidence="10">
    <location>
        <begin position="22"/>
        <end position="1073"/>
    </location>
</feature>
<dbReference type="EMBL" id="JADEYP010000005">
    <property type="protein sequence ID" value="MCA5004341.1"/>
    <property type="molecule type" value="Genomic_DNA"/>
</dbReference>
<dbReference type="InterPro" id="IPR036942">
    <property type="entry name" value="Beta-barrel_TonB_sf"/>
</dbReference>
<dbReference type="Pfam" id="PF00593">
    <property type="entry name" value="TonB_dep_Rec_b-barrel"/>
    <property type="match status" value="1"/>
</dbReference>
<evidence type="ECO:0000256" key="4">
    <source>
        <dbReference type="ARBA" id="ARBA00022692"/>
    </source>
</evidence>
<dbReference type="Pfam" id="PF13715">
    <property type="entry name" value="CarbopepD_reg_2"/>
    <property type="match status" value="1"/>
</dbReference>
<keyword evidence="14" id="KW-1185">Reference proteome</keyword>
<proteinExistence type="inferred from homology"/>
<dbReference type="InterPro" id="IPR039426">
    <property type="entry name" value="TonB-dep_rcpt-like"/>
</dbReference>
<dbReference type="InterPro" id="IPR037066">
    <property type="entry name" value="Plug_dom_sf"/>
</dbReference>
<dbReference type="Gene3D" id="2.40.170.20">
    <property type="entry name" value="TonB-dependent receptor, beta-barrel domain"/>
    <property type="match status" value="1"/>
</dbReference>
<dbReference type="RefSeq" id="WP_225551668.1">
    <property type="nucleotide sequence ID" value="NZ_JADEYP010000005.1"/>
</dbReference>
<evidence type="ECO:0000256" key="9">
    <source>
        <dbReference type="RuleBase" id="RU003357"/>
    </source>
</evidence>
<keyword evidence="6 8" id="KW-0472">Membrane</keyword>
<keyword evidence="4 8" id="KW-0812">Transmembrane</keyword>
<dbReference type="InterPro" id="IPR023997">
    <property type="entry name" value="TonB-dep_OMP_SusC/RagA_CS"/>
</dbReference>
<protein>
    <submittedName>
        <fullName evidence="13">SusC/RagA family TonB-linked outer membrane protein</fullName>
    </submittedName>
</protein>
<dbReference type="NCBIfam" id="TIGR04057">
    <property type="entry name" value="SusC_RagA_signa"/>
    <property type="match status" value="1"/>
</dbReference>
<feature type="domain" description="TonB-dependent receptor-like beta-barrel" evidence="11">
    <location>
        <begin position="441"/>
        <end position="1030"/>
    </location>
</feature>
<evidence type="ECO:0000256" key="6">
    <source>
        <dbReference type="ARBA" id="ARBA00023136"/>
    </source>
</evidence>
<comment type="similarity">
    <text evidence="8 9">Belongs to the TonB-dependent receptor family.</text>
</comment>
<feature type="domain" description="TonB-dependent receptor plug" evidence="12">
    <location>
        <begin position="114"/>
        <end position="221"/>
    </location>
</feature>
<evidence type="ECO:0000313" key="13">
    <source>
        <dbReference type="EMBL" id="MCA5004341.1"/>
    </source>
</evidence>
<feature type="signal peptide" evidence="10">
    <location>
        <begin position="1"/>
        <end position="21"/>
    </location>
</feature>
<evidence type="ECO:0000256" key="7">
    <source>
        <dbReference type="ARBA" id="ARBA00023237"/>
    </source>
</evidence>
<comment type="subcellular location">
    <subcellularLocation>
        <location evidence="1 8">Cell outer membrane</location>
        <topology evidence="1 8">Multi-pass membrane protein</topology>
    </subcellularLocation>
</comment>
<evidence type="ECO:0000259" key="12">
    <source>
        <dbReference type="Pfam" id="PF07715"/>
    </source>
</evidence>